<evidence type="ECO:0000259" key="3">
    <source>
        <dbReference type="PROSITE" id="PS50102"/>
    </source>
</evidence>
<dbReference type="AlphaFoldDB" id="A0A814M0A5"/>
<dbReference type="EMBL" id="CAJNOQ010004688">
    <property type="protein sequence ID" value="CAF1070117.1"/>
    <property type="molecule type" value="Genomic_DNA"/>
</dbReference>
<comment type="caution">
    <text evidence="4">The sequence shown here is derived from an EMBL/GenBank/DDBJ whole genome shotgun (WGS) entry which is preliminary data.</text>
</comment>
<evidence type="ECO:0000313" key="6">
    <source>
        <dbReference type="Proteomes" id="UP000663829"/>
    </source>
</evidence>
<dbReference type="InterPro" id="IPR012677">
    <property type="entry name" value="Nucleotide-bd_a/b_plait_sf"/>
</dbReference>
<dbReference type="SMART" id="SM00360">
    <property type="entry name" value="RRM"/>
    <property type="match status" value="1"/>
</dbReference>
<dbReference type="Pfam" id="PF00076">
    <property type="entry name" value="RRM_1"/>
    <property type="match status" value="1"/>
</dbReference>
<evidence type="ECO:0000256" key="2">
    <source>
        <dbReference type="SAM" id="MobiDB-lite"/>
    </source>
</evidence>
<feature type="domain" description="RRM" evidence="3">
    <location>
        <begin position="98"/>
        <end position="175"/>
    </location>
</feature>
<dbReference type="Gene3D" id="3.30.70.330">
    <property type="match status" value="1"/>
</dbReference>
<dbReference type="PROSITE" id="PS50102">
    <property type="entry name" value="RRM"/>
    <property type="match status" value="1"/>
</dbReference>
<feature type="region of interest" description="Disordered" evidence="2">
    <location>
        <begin position="282"/>
        <end position="339"/>
    </location>
</feature>
<sequence>MAKELDCYIQGVLSVVIIRNDGLKELGYYVIELRSFCGVSKRGKYTLPVNMKQYEHDRLLLKEVSVYSPDTVVKSIKYVQYIVMNGTKSAIQTESDQRSIHISNLYETIDEAQLRQYFINCGNIKRCTVIRNLQTRESLGVAFIEFENIDSARMAMNMHGEHLLNRPIQISMKKTKCQTNRLKPNKYQNGHSSNNYNNGDHFRLKPLLNDHRPILNLTKDDYCLSDNRPNSLNFNNNNNNINGFSAQFHDEQDQHQTSISYNHNCHPSSAKTIDKYESNNRSAFDNNRRVPLLPTPGGSWQHVPSNDEQKPYDRNHRRYSPYDRYQRDSKKTNRSRFYE</sequence>
<feature type="compositionally biased region" description="Basic and acidic residues" evidence="2">
    <location>
        <begin position="305"/>
        <end position="339"/>
    </location>
</feature>
<evidence type="ECO:0000256" key="1">
    <source>
        <dbReference type="PROSITE-ProRule" id="PRU00176"/>
    </source>
</evidence>
<dbReference type="OrthoDB" id="639027at2759"/>
<dbReference type="InterPro" id="IPR050441">
    <property type="entry name" value="RBM"/>
</dbReference>
<dbReference type="GO" id="GO:0003723">
    <property type="term" value="F:RNA binding"/>
    <property type="evidence" value="ECO:0007669"/>
    <property type="project" value="UniProtKB-UniRule"/>
</dbReference>
<dbReference type="InterPro" id="IPR000504">
    <property type="entry name" value="RRM_dom"/>
</dbReference>
<dbReference type="CDD" id="cd00590">
    <property type="entry name" value="RRM_SF"/>
    <property type="match status" value="1"/>
</dbReference>
<gene>
    <name evidence="4" type="ORF">GPM918_LOCUS17230</name>
    <name evidence="5" type="ORF">SRO942_LOCUS17229</name>
</gene>
<name>A0A814M0A5_9BILA</name>
<dbReference type="Proteomes" id="UP000681722">
    <property type="component" value="Unassembled WGS sequence"/>
</dbReference>
<proteinExistence type="predicted"/>
<keyword evidence="1" id="KW-0694">RNA-binding</keyword>
<keyword evidence="6" id="KW-1185">Reference proteome</keyword>
<evidence type="ECO:0000313" key="5">
    <source>
        <dbReference type="EMBL" id="CAF3837303.1"/>
    </source>
</evidence>
<organism evidence="4 6">
    <name type="scientific">Didymodactylos carnosus</name>
    <dbReference type="NCBI Taxonomy" id="1234261"/>
    <lineage>
        <taxon>Eukaryota</taxon>
        <taxon>Metazoa</taxon>
        <taxon>Spiralia</taxon>
        <taxon>Gnathifera</taxon>
        <taxon>Rotifera</taxon>
        <taxon>Eurotatoria</taxon>
        <taxon>Bdelloidea</taxon>
        <taxon>Philodinida</taxon>
        <taxon>Philodinidae</taxon>
        <taxon>Didymodactylos</taxon>
    </lineage>
</organism>
<dbReference type="InterPro" id="IPR035979">
    <property type="entry name" value="RBD_domain_sf"/>
</dbReference>
<protein>
    <recommendedName>
        <fullName evidence="3">RRM domain-containing protein</fullName>
    </recommendedName>
</protein>
<accession>A0A814M0A5</accession>
<dbReference type="Proteomes" id="UP000663829">
    <property type="component" value="Unassembled WGS sequence"/>
</dbReference>
<evidence type="ECO:0000313" key="4">
    <source>
        <dbReference type="EMBL" id="CAF1070117.1"/>
    </source>
</evidence>
<reference evidence="4" key="1">
    <citation type="submission" date="2021-02" db="EMBL/GenBank/DDBJ databases">
        <authorList>
            <person name="Nowell W R."/>
        </authorList>
    </citation>
    <scope>NUCLEOTIDE SEQUENCE</scope>
</reference>
<dbReference type="EMBL" id="CAJOBC010004688">
    <property type="protein sequence ID" value="CAF3837303.1"/>
    <property type="molecule type" value="Genomic_DNA"/>
</dbReference>
<dbReference type="PANTHER" id="PTHR48034">
    <property type="entry name" value="TRANSFORMER-2 SEX-DETERMINING PROTEIN-RELATED"/>
    <property type="match status" value="1"/>
</dbReference>
<dbReference type="SUPFAM" id="SSF54928">
    <property type="entry name" value="RNA-binding domain, RBD"/>
    <property type="match status" value="1"/>
</dbReference>